<name>H0E8N4_9ACTN</name>
<accession>H0E8N4</accession>
<dbReference type="Gene3D" id="1.10.530.10">
    <property type="match status" value="1"/>
</dbReference>
<dbReference type="Proteomes" id="UP000005143">
    <property type="component" value="Unassembled WGS sequence"/>
</dbReference>
<comment type="caution">
    <text evidence="2">The sequence shown here is derived from an EMBL/GenBank/DDBJ whole genome shotgun (WGS) entry which is preliminary data.</text>
</comment>
<dbReference type="EMBL" id="AGUD01000245">
    <property type="protein sequence ID" value="EHN09960.1"/>
    <property type="molecule type" value="Genomic_DNA"/>
</dbReference>
<gene>
    <name evidence="2" type="ORF">PAI11_31980</name>
</gene>
<keyword evidence="3" id="KW-1185">Reference proteome</keyword>
<evidence type="ECO:0000313" key="2">
    <source>
        <dbReference type="EMBL" id="EHN09960.1"/>
    </source>
</evidence>
<organism evidence="2 3">
    <name type="scientific">Patulibacter medicamentivorans</name>
    <dbReference type="NCBI Taxonomy" id="1097667"/>
    <lineage>
        <taxon>Bacteria</taxon>
        <taxon>Bacillati</taxon>
        <taxon>Actinomycetota</taxon>
        <taxon>Thermoleophilia</taxon>
        <taxon>Solirubrobacterales</taxon>
        <taxon>Patulibacteraceae</taxon>
        <taxon>Patulibacter</taxon>
    </lineage>
</organism>
<evidence type="ECO:0000259" key="1">
    <source>
        <dbReference type="Pfam" id="PF25275"/>
    </source>
</evidence>
<protein>
    <recommendedName>
        <fullName evidence="1">Golvesin/Xly CBD-like domain-containing protein</fullName>
    </recommendedName>
</protein>
<evidence type="ECO:0000313" key="3">
    <source>
        <dbReference type="Proteomes" id="UP000005143"/>
    </source>
</evidence>
<dbReference type="PATRIC" id="fig|1097667.3.peg.3169"/>
<dbReference type="Pfam" id="PF25275">
    <property type="entry name" value="Golvesin_C"/>
    <property type="match status" value="1"/>
</dbReference>
<dbReference type="InterPro" id="IPR033803">
    <property type="entry name" value="CBD-like_Golvesin-Xly"/>
</dbReference>
<proteinExistence type="predicted"/>
<sequence length="1498" mass="159837">MTGAVLRPQRALAMRWGRAWARSRGHPVIRVRLASTGRLGGSCGTLGSGRQDVRLLTLAAMCERLQRDHRRMTQRWNQHGVHGGWRNSCHHAGPSGAFGRSRSVGVLLGLLFVILGGPLAIAEGHQGARNASARLVGGHQSGELAYYGRGDASAYRVYRANAGSGWRWAELAAIRPGGRMDDSWIGYQCTTGNGRHVVAVIAPRHAANRPGLANGGATAYSIDTRSGSVRPLVAGVALKYHSPGCGEGDRVALPSYLGEDGRDTRLRIVDASSGKLLEDSSIRGHVTSVVPTPHGRVVAADGALVVTLRRGRVEDRVRAAGVAFRLSVKRGVTTFLAKRGNEALVQRVVGGRARTLLRGPLQRTALLSSGAGPVAVGFQGRANGIRTRKWPASLADVESTSRDGDAIVGVAEEEKARIGGHDEAGAASLPAVPLTVIGPDQGVTAKLPGGARPVVTRLPAVSRRARGRGATANTTTPKCAVPRNDLRRQVPQPNAKQVDWAIQQAVRGNLKGATLTRPANFLNMGLASYQPSNDFSPTSLTGGGSIPPSVAQAIYAQETNWKQASFHALPGLSGNPLVSDYYGAGGGIDSIDYDQADCGYGVSQVTDPMSAASPTYSANGKAKVAVDYAENIAAGLQILAQKWNQLKAAGITMNNGNPAYLENWYFAIWAYNSGFHAQVTGSPWGLGWTNNPQNADYDPARTPFLRVTYADAAHPADWPYQERVIGFMESPLLDYKGRSSYAKPTNIARGGLLALPGHDAFCVVSANECSPTYVNAADPTKSYCMRDDRKCWWNQPVTHVDCSANCTTSAFTYAIADPEPATDPNYLPACSSTLPSGSIVVDNQPTNLNVEGCGGGNWTNAGSFDVTLGSGVAVIDWHQLGAGFGGHTFFTHNRPPTDLTHRVTGTWTPAGLTAGRYAVSVHIPSSGASSEAASYTIDRGDGTTISKSLNQHLHANRWMSLGEHDLQPGARVVLTNVTAAASGTTTVAYDSVAFTRVASQPTGPEDDLAKAFRPALFFDTSEKWRPLNVPSFLTERGADGQPTHARCIDDHDVGTAGEFEHDPPEGLAGRYTLGAGDDTATCAPIQSAVDLLKWRSDRTFLHINRTLSDDEGQYASPYQGCRQGSRLDCNGGEAGLTDRSAIYYSLAPAQSAYQFIEYWFFYRFNSFSDGTDIGNHQGDWEAVAIAPNGDSFEFASFSGHGRWYSYLRDALTCVDIQDQEGSCGSEQAPVGRRIKVFVANGSHANYGFGCSEFPSTCHQSMNDRPERGYDGAVAWGRNAEPAAVLPMPALGTGGWPDWAGHWGASGAPLGDGSPRSPGVQSMFNQPWGTCDYRNPGCALPRSAARPSGKPGRADLGNRVRNCDTWFGPGVNAMACDRGALGRSIANRELGSSRRARIRVLRSASPRRVGGRSLRGSVERSAASAAVAQSLGAPLRVGDRVEVRGAGLRRAHVSLKVAEPRNRVRVLSWAVPERSGLVTLEVIERRGTLRLRRVESDRA</sequence>
<feature type="domain" description="Golvesin/Xly CBD-like" evidence="1">
    <location>
        <begin position="899"/>
        <end position="996"/>
    </location>
</feature>
<reference evidence="2 3" key="1">
    <citation type="journal article" date="2013" name="Biodegradation">
        <title>Quantitative proteomic analysis of ibuprofen-degrading Patulibacter sp. strain I11.</title>
        <authorList>
            <person name="Almeida B."/>
            <person name="Kjeldal H."/>
            <person name="Lolas I."/>
            <person name="Knudsen A.D."/>
            <person name="Carvalho G."/>
            <person name="Nielsen K.L."/>
            <person name="Barreto Crespo M.T."/>
            <person name="Stensballe A."/>
            <person name="Nielsen J.L."/>
        </authorList>
    </citation>
    <scope>NUCLEOTIDE SEQUENCE [LARGE SCALE GENOMIC DNA]</scope>
    <source>
        <strain evidence="2 3">I11</strain>
    </source>
</reference>
<dbReference type="SUPFAM" id="SSF69304">
    <property type="entry name" value="Tricorn protease N-terminal domain"/>
    <property type="match status" value="1"/>
</dbReference>